<dbReference type="Proteomes" id="UP000635565">
    <property type="component" value="Unassembled WGS sequence"/>
</dbReference>
<dbReference type="RefSeq" id="WP_201359729.1">
    <property type="nucleotide sequence ID" value="NZ_BNJJ01000001.1"/>
</dbReference>
<evidence type="ECO:0000256" key="4">
    <source>
        <dbReference type="ARBA" id="ARBA00023136"/>
    </source>
</evidence>
<dbReference type="EMBL" id="BNJJ01000001">
    <property type="protein sequence ID" value="GHO82018.1"/>
    <property type="molecule type" value="Genomic_DNA"/>
</dbReference>
<sequence>MSWRALCRNRPRKRHTSISWNLLMAAATLAIVPIVALYIFAQRWFVRGIVISGFGGR</sequence>
<reference evidence="6 7" key="1">
    <citation type="journal article" date="2021" name="Int. J. Syst. Evol. Microbiol.">
        <title>Reticulibacter mediterranei gen. nov., sp. nov., within the new family Reticulibacteraceae fam. nov., and Ktedonospora formicarum gen. nov., sp. nov., Ktedonobacter robiniae sp. nov., Dictyobacter formicarum sp. nov. and Dictyobacter arantiisoli sp. nov., belonging to the class Ktedonobacteria.</title>
        <authorList>
            <person name="Yabe S."/>
            <person name="Zheng Y."/>
            <person name="Wang C.M."/>
            <person name="Sakai Y."/>
            <person name="Abe K."/>
            <person name="Yokota A."/>
            <person name="Donadio S."/>
            <person name="Cavaletti L."/>
            <person name="Monciardini P."/>
        </authorList>
    </citation>
    <scope>NUCLEOTIDE SEQUENCE [LARGE SCALE GENOMIC DNA]</scope>
    <source>
        <strain evidence="6 7">SOSP1-9</strain>
    </source>
</reference>
<organism evidence="6 7">
    <name type="scientific">Dictyobacter formicarum</name>
    <dbReference type="NCBI Taxonomy" id="2778368"/>
    <lineage>
        <taxon>Bacteria</taxon>
        <taxon>Bacillati</taxon>
        <taxon>Chloroflexota</taxon>
        <taxon>Ktedonobacteria</taxon>
        <taxon>Ktedonobacterales</taxon>
        <taxon>Dictyobacteraceae</taxon>
        <taxon>Dictyobacter</taxon>
    </lineage>
</organism>
<accession>A0ABQ3V882</accession>
<gene>
    <name evidence="6" type="ORF">KSZ_00240</name>
</gene>
<evidence type="ECO:0000256" key="3">
    <source>
        <dbReference type="ARBA" id="ARBA00022989"/>
    </source>
</evidence>
<dbReference type="InterPro" id="IPR035906">
    <property type="entry name" value="MetI-like_sf"/>
</dbReference>
<keyword evidence="3 5" id="KW-1133">Transmembrane helix</keyword>
<dbReference type="SUPFAM" id="SSF161098">
    <property type="entry name" value="MetI-like"/>
    <property type="match status" value="1"/>
</dbReference>
<comment type="subcellular location">
    <subcellularLocation>
        <location evidence="1">Membrane</location>
        <topology evidence="1">Multi-pass membrane protein</topology>
    </subcellularLocation>
</comment>
<evidence type="ECO:0000256" key="1">
    <source>
        <dbReference type="ARBA" id="ARBA00004141"/>
    </source>
</evidence>
<keyword evidence="2 5" id="KW-0812">Transmembrane</keyword>
<evidence type="ECO:0000313" key="6">
    <source>
        <dbReference type="EMBL" id="GHO82018.1"/>
    </source>
</evidence>
<keyword evidence="4 5" id="KW-0472">Membrane</keyword>
<evidence type="ECO:0008006" key="8">
    <source>
        <dbReference type="Google" id="ProtNLM"/>
    </source>
</evidence>
<comment type="caution">
    <text evidence="6">The sequence shown here is derived from an EMBL/GenBank/DDBJ whole genome shotgun (WGS) entry which is preliminary data.</text>
</comment>
<protein>
    <recommendedName>
        <fullName evidence="8">ABC transmembrane type-1 domain-containing protein</fullName>
    </recommendedName>
</protein>
<feature type="transmembrane region" description="Helical" evidence="5">
    <location>
        <begin position="20"/>
        <end position="41"/>
    </location>
</feature>
<name>A0ABQ3V882_9CHLR</name>
<evidence type="ECO:0000256" key="5">
    <source>
        <dbReference type="SAM" id="Phobius"/>
    </source>
</evidence>
<evidence type="ECO:0000256" key="2">
    <source>
        <dbReference type="ARBA" id="ARBA00022692"/>
    </source>
</evidence>
<evidence type="ECO:0000313" key="7">
    <source>
        <dbReference type="Proteomes" id="UP000635565"/>
    </source>
</evidence>
<proteinExistence type="predicted"/>
<keyword evidence="7" id="KW-1185">Reference proteome</keyword>